<dbReference type="SUPFAM" id="SSF48452">
    <property type="entry name" value="TPR-like"/>
    <property type="match status" value="1"/>
</dbReference>
<sequence>MPILDPSAESDLPVVICAVSGLGGIGKTSLALYAGHKAVRQGWFPGGTLFVDFRGYDDNPVTPDQAVLALLGKLGVQGADLPATAPEQYVLYRELLAERRAPMLLVLDNASTASQVNRLIPGTDHHRVLITSRDRLWALDARLIDLDALEPGDAADLIDKSLRISDERDDRVAREPDAVADLARLCGHHPLSLQIVAGLLRRGRFRTIESMVEKLRNTEDRTTALGVRPILEAAYDQLLPEQARLLRLLCLAPTAEISKEAAVALAGLATDQTLALLDELAASRLVTPLLSAGDVRWRLHDLVRAFGVGVVAGDAGLREEGERAREQLLEFYHRWAEAADDRLNWIPGMAEPERFADRLEAWAWLDSERAGLVAAVQWAREERYADRAARLAGCLIRYLEWWRYLDEGITVARTALEVTQRSGDRSVEARTWNRLGMVLRTADRTEEAIEACSRARDLFQDIGNRHGEATALDDLANALAKSGRLEASIEAHVRCLGLYQELEDRRGMGNAWNHLGVTLQGTGRTQEAIEAHTRARDLYRAVEDPHREALAWSNLGLALGRAHRIAEAVEALDHALDIHLRFEDWRCVGQVLHNLGVAHMRDQPTEARDYLLRSAEAFTRAKAPSEAAQAQAAADALT</sequence>
<evidence type="ECO:0000313" key="2">
    <source>
        <dbReference type="Proteomes" id="UP001321542"/>
    </source>
</evidence>
<dbReference type="Proteomes" id="UP001321542">
    <property type="component" value="Chromosome"/>
</dbReference>
<organism evidence="1 2">
    <name type="scientific">Streptomyces graminofaciens</name>
    <dbReference type="NCBI Taxonomy" id="68212"/>
    <lineage>
        <taxon>Bacteria</taxon>
        <taxon>Bacillati</taxon>
        <taxon>Actinomycetota</taxon>
        <taxon>Actinomycetes</taxon>
        <taxon>Kitasatosporales</taxon>
        <taxon>Streptomycetaceae</taxon>
        <taxon>Streptomyces</taxon>
    </lineage>
</organism>
<protein>
    <submittedName>
        <fullName evidence="1">Uncharacterized protein</fullName>
    </submittedName>
</protein>
<reference evidence="1 2" key="2">
    <citation type="journal article" date="2023" name="ChemBioChem">
        <title>Acyltransferase Domain Exchange between Two Independent Type I Polyketide Synthases in the Same Producer Strain of Macrolide Antibiotics.</title>
        <authorList>
            <person name="Kudo F."/>
            <person name="Kishikawa K."/>
            <person name="Tsuboi K."/>
            <person name="Kido T."/>
            <person name="Usui T."/>
            <person name="Hashimoto J."/>
            <person name="Shin-Ya K."/>
            <person name="Miyanaga A."/>
            <person name="Eguchi T."/>
        </authorList>
    </citation>
    <scope>NUCLEOTIDE SEQUENCE [LARGE SCALE GENOMIC DNA]</scope>
    <source>
        <strain evidence="1 2">A-8890</strain>
    </source>
</reference>
<dbReference type="PANTHER" id="PTHR47691">
    <property type="entry name" value="REGULATOR-RELATED"/>
    <property type="match status" value="1"/>
</dbReference>
<reference evidence="1 2" key="1">
    <citation type="journal article" date="2010" name="ChemBioChem">
        <title>Cloning and characterization of the biosynthetic gene cluster of 16-membered macrolide antibiotic FD-891: involvement of a dual functional cytochrome P450 monooxygenase catalyzing epoxidation and hydroxylation.</title>
        <authorList>
            <person name="Kudo F."/>
            <person name="Motegi A."/>
            <person name="Mizoue K."/>
            <person name="Eguchi T."/>
        </authorList>
    </citation>
    <scope>NUCLEOTIDE SEQUENCE [LARGE SCALE GENOMIC DNA]</scope>
    <source>
        <strain evidence="1 2">A-8890</strain>
    </source>
</reference>
<accession>A0ABN5VL93</accession>
<name>A0ABN5VL93_9ACTN</name>
<proteinExistence type="predicted"/>
<dbReference type="InterPro" id="IPR019734">
    <property type="entry name" value="TPR_rpt"/>
</dbReference>
<dbReference type="RefSeq" id="WP_286252209.1">
    <property type="nucleotide sequence ID" value="NZ_AP018448.1"/>
</dbReference>
<dbReference type="SMART" id="SM00028">
    <property type="entry name" value="TPR"/>
    <property type="match status" value="4"/>
</dbReference>
<gene>
    <name evidence="1" type="ORF">SGFS_041760</name>
</gene>
<keyword evidence="2" id="KW-1185">Reference proteome</keyword>
<dbReference type="SUPFAM" id="SSF52540">
    <property type="entry name" value="P-loop containing nucleoside triphosphate hydrolases"/>
    <property type="match status" value="1"/>
</dbReference>
<dbReference type="InterPro" id="IPR027417">
    <property type="entry name" value="P-loop_NTPase"/>
</dbReference>
<dbReference type="Gene3D" id="3.40.50.300">
    <property type="entry name" value="P-loop containing nucleotide triphosphate hydrolases"/>
    <property type="match status" value="1"/>
</dbReference>
<dbReference type="Pfam" id="PF13424">
    <property type="entry name" value="TPR_12"/>
    <property type="match status" value="2"/>
</dbReference>
<dbReference type="Gene3D" id="1.25.40.10">
    <property type="entry name" value="Tetratricopeptide repeat domain"/>
    <property type="match status" value="1"/>
</dbReference>
<evidence type="ECO:0000313" key="1">
    <source>
        <dbReference type="EMBL" id="BBC32882.1"/>
    </source>
</evidence>
<dbReference type="InterPro" id="IPR011990">
    <property type="entry name" value="TPR-like_helical_dom_sf"/>
</dbReference>
<dbReference type="PANTHER" id="PTHR47691:SF3">
    <property type="entry name" value="HTH-TYPE TRANSCRIPTIONAL REGULATOR RV0890C-RELATED"/>
    <property type="match status" value="1"/>
</dbReference>
<dbReference type="EMBL" id="AP018448">
    <property type="protein sequence ID" value="BBC32882.1"/>
    <property type="molecule type" value="Genomic_DNA"/>
</dbReference>
<dbReference type="PRINTS" id="PR00364">
    <property type="entry name" value="DISEASERSIST"/>
</dbReference>